<keyword evidence="4 8" id="KW-0274">FAD</keyword>
<feature type="domain" description="Acyl-CoA oxidase/dehydrogenase middle" evidence="10">
    <location>
        <begin position="134"/>
        <end position="228"/>
    </location>
</feature>
<dbReference type="SUPFAM" id="SSF56645">
    <property type="entry name" value="Acyl-CoA dehydrogenase NM domain-like"/>
    <property type="match status" value="1"/>
</dbReference>
<evidence type="ECO:0000256" key="1">
    <source>
        <dbReference type="ARBA" id="ARBA00001974"/>
    </source>
</evidence>
<evidence type="ECO:0000259" key="11">
    <source>
        <dbReference type="Pfam" id="PF02771"/>
    </source>
</evidence>
<dbReference type="FunFam" id="1.20.140.10:FF:000004">
    <property type="entry name" value="Acyl-CoA dehydrogenase FadE25"/>
    <property type="match status" value="1"/>
</dbReference>
<dbReference type="InterPro" id="IPR006091">
    <property type="entry name" value="Acyl-CoA_Oxase/DH_mid-dom"/>
</dbReference>
<dbReference type="InterPro" id="IPR009100">
    <property type="entry name" value="AcylCoA_DH/oxidase_NM_dom_sf"/>
</dbReference>
<dbReference type="InterPro" id="IPR009075">
    <property type="entry name" value="AcylCo_DH/oxidase_C"/>
</dbReference>
<feature type="domain" description="Acyl-CoA dehydrogenase/oxidase N-terminal" evidence="11">
    <location>
        <begin position="17"/>
        <end position="129"/>
    </location>
</feature>
<dbReference type="Pfam" id="PF00441">
    <property type="entry name" value="Acyl-CoA_dh_1"/>
    <property type="match status" value="1"/>
</dbReference>
<evidence type="ECO:0000256" key="6">
    <source>
        <dbReference type="ARBA" id="ARBA00066362"/>
    </source>
</evidence>
<dbReference type="Gene3D" id="1.20.140.10">
    <property type="entry name" value="Butyryl-CoA Dehydrogenase, subunit A, domain 3"/>
    <property type="match status" value="1"/>
</dbReference>
<evidence type="ECO:0000259" key="10">
    <source>
        <dbReference type="Pfam" id="PF02770"/>
    </source>
</evidence>
<dbReference type="EMBL" id="FNHH01000004">
    <property type="protein sequence ID" value="SDL98728.1"/>
    <property type="molecule type" value="Genomic_DNA"/>
</dbReference>
<dbReference type="PROSITE" id="PS00073">
    <property type="entry name" value="ACYL_COA_DH_2"/>
    <property type="match status" value="1"/>
</dbReference>
<evidence type="ECO:0000256" key="3">
    <source>
        <dbReference type="ARBA" id="ARBA00022630"/>
    </source>
</evidence>
<dbReference type="Pfam" id="PF02770">
    <property type="entry name" value="Acyl-CoA_dh_M"/>
    <property type="match status" value="1"/>
</dbReference>
<gene>
    <name evidence="12" type="ORF">SAMN05421813_104154</name>
</gene>
<dbReference type="Proteomes" id="UP000199226">
    <property type="component" value="Unassembled WGS sequence"/>
</dbReference>
<protein>
    <recommendedName>
        <fullName evidence="7">Cyclohex-1-ene-1-carbonyl-CoA dehydrogenase</fullName>
        <ecNumber evidence="6">1.3.8.10</ecNumber>
    </recommendedName>
</protein>
<accession>A0A1G9PIU8</accession>
<feature type="domain" description="Acyl-CoA dehydrogenase/oxidase C-terminal" evidence="9">
    <location>
        <begin position="240"/>
        <end position="389"/>
    </location>
</feature>
<dbReference type="Gene3D" id="1.10.540.10">
    <property type="entry name" value="Acyl-CoA dehydrogenase/oxidase, N-terminal domain"/>
    <property type="match status" value="1"/>
</dbReference>
<dbReference type="InterPro" id="IPR036250">
    <property type="entry name" value="AcylCo_DH-like_C"/>
</dbReference>
<reference evidence="13" key="1">
    <citation type="submission" date="2016-10" db="EMBL/GenBank/DDBJ databases">
        <authorList>
            <person name="Varghese N."/>
            <person name="Submissions S."/>
        </authorList>
    </citation>
    <scope>NUCLEOTIDE SEQUENCE [LARGE SCALE GENOMIC DNA]</scope>
    <source>
        <strain evidence="13">DSM 24536</strain>
    </source>
</reference>
<dbReference type="InterPro" id="IPR006089">
    <property type="entry name" value="Acyl-CoA_DH_CS"/>
</dbReference>
<dbReference type="SUPFAM" id="SSF47203">
    <property type="entry name" value="Acyl-CoA dehydrogenase C-terminal domain-like"/>
    <property type="match status" value="1"/>
</dbReference>
<dbReference type="AlphaFoldDB" id="A0A1G9PIU8"/>
<comment type="cofactor">
    <cofactor evidence="1 8">
        <name>FAD</name>
        <dbReference type="ChEBI" id="CHEBI:57692"/>
    </cofactor>
</comment>
<dbReference type="Gene3D" id="2.40.110.10">
    <property type="entry name" value="Butyryl-CoA Dehydrogenase, subunit A, domain 2"/>
    <property type="match status" value="1"/>
</dbReference>
<dbReference type="STRING" id="990371.SAMN05421813_104154"/>
<proteinExistence type="inferred from homology"/>
<dbReference type="GO" id="GO:0050660">
    <property type="term" value="F:flavin adenine dinucleotide binding"/>
    <property type="evidence" value="ECO:0007669"/>
    <property type="project" value="InterPro"/>
</dbReference>
<dbReference type="EC" id="1.3.8.10" evidence="6"/>
<dbReference type="FunFam" id="1.10.540.10:FF:000002">
    <property type="entry name" value="Acyl-CoA dehydrogenase FadE19"/>
    <property type="match status" value="1"/>
</dbReference>
<evidence type="ECO:0000256" key="7">
    <source>
        <dbReference type="ARBA" id="ARBA00072305"/>
    </source>
</evidence>
<dbReference type="InterPro" id="IPR013786">
    <property type="entry name" value="AcylCoA_DH/ox_N"/>
</dbReference>
<dbReference type="GO" id="GO:0003995">
    <property type="term" value="F:acyl-CoA dehydrogenase activity"/>
    <property type="evidence" value="ECO:0007669"/>
    <property type="project" value="InterPro"/>
</dbReference>
<dbReference type="PANTHER" id="PTHR43884:SF12">
    <property type="entry name" value="ISOVALERYL-COA DEHYDROGENASE, MITOCHONDRIAL-RELATED"/>
    <property type="match status" value="1"/>
</dbReference>
<organism evidence="12 13">
    <name type="scientific">Daejeonella rubra</name>
    <dbReference type="NCBI Taxonomy" id="990371"/>
    <lineage>
        <taxon>Bacteria</taxon>
        <taxon>Pseudomonadati</taxon>
        <taxon>Bacteroidota</taxon>
        <taxon>Sphingobacteriia</taxon>
        <taxon>Sphingobacteriales</taxon>
        <taxon>Sphingobacteriaceae</taxon>
        <taxon>Daejeonella</taxon>
    </lineage>
</organism>
<keyword evidence="13" id="KW-1185">Reference proteome</keyword>
<name>A0A1G9PIU8_9SPHI</name>
<dbReference type="PANTHER" id="PTHR43884">
    <property type="entry name" value="ACYL-COA DEHYDROGENASE"/>
    <property type="match status" value="1"/>
</dbReference>
<dbReference type="InterPro" id="IPR037069">
    <property type="entry name" value="AcylCoA_DH/ox_N_sf"/>
</dbReference>
<evidence type="ECO:0000256" key="4">
    <source>
        <dbReference type="ARBA" id="ARBA00022827"/>
    </source>
</evidence>
<evidence type="ECO:0000259" key="9">
    <source>
        <dbReference type="Pfam" id="PF00441"/>
    </source>
</evidence>
<sequence length="390" mass="42445">MQSITTPDLNGMNFNLTENQSMIIGMARDFAEKHIRPHVMEWDEAQTFPIETFKKLGELGLMGVLVPEEYGGSGLGYFEYVSVITEISKVCGSIGLSVAAHNSLCTGHIMAFGNEEQKRLWLPKLATAEWIGAWGLTEANTGSDALGMNTTAVLDGDHYVVNGSKNWITHGKSGDVAVVMVRTGEKGDSKGISALVIEKGTPGFTHGKKENKLGMRASETTELIFDNCRVPKENLLGKEGEGFKQAMYILDGGRISIAALSLGMAKGALIAAINYSKERYQFGQPISSFQGISFKIADMATEVEAAELLIMQAADLKNRGKNVTKQSAMAKYFASEVCVRTATEAVQIFGGYGYTKDFPVEKFYRDSKLCTIGEGTSEIQKIVIARELLK</sequence>
<keyword evidence="3 8" id="KW-0285">Flavoprotein</keyword>
<keyword evidence="5 8" id="KW-0560">Oxidoreductase</keyword>
<evidence type="ECO:0000256" key="5">
    <source>
        <dbReference type="ARBA" id="ARBA00023002"/>
    </source>
</evidence>
<comment type="similarity">
    <text evidence="2 8">Belongs to the acyl-CoA dehydrogenase family.</text>
</comment>
<dbReference type="FunFam" id="2.40.110.10:FF:000001">
    <property type="entry name" value="Acyl-CoA dehydrogenase, mitochondrial"/>
    <property type="match status" value="1"/>
</dbReference>
<evidence type="ECO:0000256" key="2">
    <source>
        <dbReference type="ARBA" id="ARBA00009347"/>
    </source>
</evidence>
<evidence type="ECO:0000256" key="8">
    <source>
        <dbReference type="RuleBase" id="RU362125"/>
    </source>
</evidence>
<dbReference type="Pfam" id="PF02771">
    <property type="entry name" value="Acyl-CoA_dh_N"/>
    <property type="match status" value="1"/>
</dbReference>
<evidence type="ECO:0000313" key="12">
    <source>
        <dbReference type="EMBL" id="SDL98728.1"/>
    </source>
</evidence>
<dbReference type="CDD" id="cd01158">
    <property type="entry name" value="SCAD_SBCAD"/>
    <property type="match status" value="1"/>
</dbReference>
<evidence type="ECO:0000313" key="13">
    <source>
        <dbReference type="Proteomes" id="UP000199226"/>
    </source>
</evidence>
<dbReference type="InterPro" id="IPR046373">
    <property type="entry name" value="Acyl-CoA_Oxase/DH_mid-dom_sf"/>
</dbReference>
<dbReference type="PIRSF" id="PIRSF016578">
    <property type="entry name" value="HsaA"/>
    <property type="match status" value="1"/>
</dbReference>